<gene>
    <name evidence="2" type="ORF">H257_00244</name>
</gene>
<name>W4HBS8_APHAT</name>
<evidence type="ECO:0000259" key="1">
    <source>
        <dbReference type="Pfam" id="PF12680"/>
    </source>
</evidence>
<dbReference type="Pfam" id="PF12680">
    <property type="entry name" value="SnoaL_2"/>
    <property type="match status" value="1"/>
</dbReference>
<protein>
    <recommendedName>
        <fullName evidence="1">SnoaL-like domain-containing protein</fullName>
    </recommendedName>
</protein>
<reference evidence="2" key="1">
    <citation type="submission" date="2013-12" db="EMBL/GenBank/DDBJ databases">
        <title>The Genome Sequence of Aphanomyces astaci APO3.</title>
        <authorList>
            <consortium name="The Broad Institute Genomics Platform"/>
            <person name="Russ C."/>
            <person name="Tyler B."/>
            <person name="van West P."/>
            <person name="Dieguez-Uribeondo J."/>
            <person name="Young S.K."/>
            <person name="Zeng Q."/>
            <person name="Gargeya S."/>
            <person name="Fitzgerald M."/>
            <person name="Abouelleil A."/>
            <person name="Alvarado L."/>
            <person name="Chapman S.B."/>
            <person name="Gainer-Dewar J."/>
            <person name="Goldberg J."/>
            <person name="Griggs A."/>
            <person name="Gujja S."/>
            <person name="Hansen M."/>
            <person name="Howarth C."/>
            <person name="Imamovic A."/>
            <person name="Ireland A."/>
            <person name="Larimer J."/>
            <person name="McCowan C."/>
            <person name="Murphy C."/>
            <person name="Pearson M."/>
            <person name="Poon T.W."/>
            <person name="Priest M."/>
            <person name="Roberts A."/>
            <person name="Saif S."/>
            <person name="Shea T."/>
            <person name="Sykes S."/>
            <person name="Wortman J."/>
            <person name="Nusbaum C."/>
            <person name="Birren B."/>
        </authorList>
    </citation>
    <scope>NUCLEOTIDE SEQUENCE [LARGE SCALE GENOMIC DNA]</scope>
    <source>
        <strain evidence="2">APO3</strain>
    </source>
</reference>
<dbReference type="InterPro" id="IPR032710">
    <property type="entry name" value="NTF2-like_dom_sf"/>
</dbReference>
<dbReference type="InterPro" id="IPR037401">
    <property type="entry name" value="SnoaL-like"/>
</dbReference>
<dbReference type="SUPFAM" id="SSF54427">
    <property type="entry name" value="NTF2-like"/>
    <property type="match status" value="1"/>
</dbReference>
<organism evidence="2">
    <name type="scientific">Aphanomyces astaci</name>
    <name type="common">Crayfish plague agent</name>
    <dbReference type="NCBI Taxonomy" id="112090"/>
    <lineage>
        <taxon>Eukaryota</taxon>
        <taxon>Sar</taxon>
        <taxon>Stramenopiles</taxon>
        <taxon>Oomycota</taxon>
        <taxon>Saprolegniomycetes</taxon>
        <taxon>Saprolegniales</taxon>
        <taxon>Verrucalvaceae</taxon>
        <taxon>Aphanomyces</taxon>
    </lineage>
</organism>
<dbReference type="AlphaFoldDB" id="W4HBS8"/>
<feature type="domain" description="SnoaL-like" evidence="1">
    <location>
        <begin position="18"/>
        <end position="114"/>
    </location>
</feature>
<dbReference type="Gene3D" id="3.10.450.50">
    <property type="match status" value="1"/>
</dbReference>
<dbReference type="OrthoDB" id="9995831at2759"/>
<accession>W4HBS8</accession>
<dbReference type="VEuPathDB" id="FungiDB:H257_00244"/>
<dbReference type="EMBL" id="KI913114">
    <property type="protein sequence ID" value="ETV88729.1"/>
    <property type="molecule type" value="Genomic_DNA"/>
</dbReference>
<evidence type="ECO:0000313" key="2">
    <source>
        <dbReference type="EMBL" id="ETV88729.1"/>
    </source>
</evidence>
<dbReference type="GeneID" id="20802240"/>
<dbReference type="RefSeq" id="XP_009821129.1">
    <property type="nucleotide sequence ID" value="XM_009822827.1"/>
</dbReference>
<sequence length="177" mass="19706">MTPLDVIAKVMALYDTETPDVDAIIETFYHPNAVFSDPLVKVHGRDNIAAQFRVLPCLFSSASASMIRASVAGVSILTIDSIVSGRFRPFPKYFGCSFRMFTILEVKDLKIVSHTDHWDLKSVLESVPLFSTLYPKVRYLLGYSSTKVINVLSPRALPPLPVELEANQLEESKVDTV</sequence>
<proteinExistence type="predicted"/>